<keyword evidence="3" id="KW-0418">Kinase</keyword>
<keyword evidence="4" id="KW-1185">Reference proteome</keyword>
<evidence type="ECO:0000256" key="1">
    <source>
        <dbReference type="SAM" id="MobiDB-lite"/>
    </source>
</evidence>
<feature type="domain" description="DUF4032" evidence="2">
    <location>
        <begin position="252"/>
        <end position="414"/>
    </location>
</feature>
<reference evidence="3" key="2">
    <citation type="submission" date="2023-01" db="EMBL/GenBank/DDBJ databases">
        <authorList>
            <person name="Sun Q."/>
            <person name="Evtushenko L."/>
        </authorList>
    </citation>
    <scope>NUCLEOTIDE SEQUENCE</scope>
    <source>
        <strain evidence="3">VKM Ac-1940</strain>
    </source>
</reference>
<sequence>MILPDARAASHPPRTKAERPEVDTTLSITASSIDPGLLALPWSTPLDEWRSDHIVSLPKGLSRHLVRFANLSGRVIAVKETTAEMARREYEMLGMLARIDVPCVERVAVIDGRRTPKGEPLPAALVTAHLKFSLPYRALFTQTLRPDTAGRLVDALAALLVRLHTVGFFWGDVSLSNTLFRRDAGAFAAYLVDAETGELHEGGLTRGQREHDLDVARTNIAGEIMDLEAGGRLEGGVDAVAIADGIVSSYHSLWAALTDLETFAANEAWHITERVQRLNDLGFDIDEMTIEQAADGTRVAIQPKVVDAGHHQRRLLRLTGLDVEENQARRLLNDMDEFRARVSRLGSDEDMVAHEWLTRVFEPVVKAIPWDLRSKLEPAEVFHQVLEHRWYMSQARGQSVPIAEVLSSYVDTVLRHRRDEATLMGPPTETMSIPVITSAIGTIDDDDDDIDWRDLV</sequence>
<feature type="region of interest" description="Disordered" evidence="1">
    <location>
        <begin position="1"/>
        <end position="22"/>
    </location>
</feature>
<dbReference type="Proteomes" id="UP001142291">
    <property type="component" value="Unassembled WGS sequence"/>
</dbReference>
<dbReference type="Pfam" id="PF13224">
    <property type="entry name" value="DUF4032"/>
    <property type="match status" value="1"/>
</dbReference>
<reference evidence="3" key="1">
    <citation type="journal article" date="2014" name="Int. J. Syst. Evol. Microbiol.">
        <title>Complete genome sequence of Corynebacterium casei LMG S-19264T (=DSM 44701T), isolated from a smear-ripened cheese.</title>
        <authorList>
            <consortium name="US DOE Joint Genome Institute (JGI-PGF)"/>
            <person name="Walter F."/>
            <person name="Albersmeier A."/>
            <person name="Kalinowski J."/>
            <person name="Ruckert C."/>
        </authorList>
    </citation>
    <scope>NUCLEOTIDE SEQUENCE</scope>
    <source>
        <strain evidence="3">VKM Ac-1940</strain>
    </source>
</reference>
<dbReference type="EMBL" id="BSER01000003">
    <property type="protein sequence ID" value="GLJ94665.1"/>
    <property type="molecule type" value="Genomic_DNA"/>
</dbReference>
<protein>
    <submittedName>
        <fullName evidence="3">LPS kinase</fullName>
    </submittedName>
</protein>
<comment type="caution">
    <text evidence="3">The sequence shown here is derived from an EMBL/GenBank/DDBJ whole genome shotgun (WGS) entry which is preliminary data.</text>
</comment>
<accession>A0A9W6M5I0</accession>
<name>A0A9W6M5I0_9MICO</name>
<evidence type="ECO:0000259" key="2">
    <source>
        <dbReference type="Pfam" id="PF13224"/>
    </source>
</evidence>
<dbReference type="InterPro" id="IPR011009">
    <property type="entry name" value="Kinase-like_dom_sf"/>
</dbReference>
<gene>
    <name evidence="3" type="ORF">GCM10017591_07260</name>
</gene>
<proteinExistence type="predicted"/>
<dbReference type="InterPro" id="IPR025111">
    <property type="entry name" value="DUF4032"/>
</dbReference>
<evidence type="ECO:0000313" key="3">
    <source>
        <dbReference type="EMBL" id="GLJ94665.1"/>
    </source>
</evidence>
<dbReference type="AlphaFoldDB" id="A0A9W6M5I0"/>
<dbReference type="GO" id="GO:0016301">
    <property type="term" value="F:kinase activity"/>
    <property type="evidence" value="ECO:0007669"/>
    <property type="project" value="UniProtKB-KW"/>
</dbReference>
<organism evidence="3 4">
    <name type="scientific">Microbacterium dextranolyticum</name>
    <dbReference type="NCBI Taxonomy" id="36806"/>
    <lineage>
        <taxon>Bacteria</taxon>
        <taxon>Bacillati</taxon>
        <taxon>Actinomycetota</taxon>
        <taxon>Actinomycetes</taxon>
        <taxon>Micrococcales</taxon>
        <taxon>Microbacteriaceae</taxon>
        <taxon>Microbacterium</taxon>
    </lineage>
</organism>
<evidence type="ECO:0000313" key="4">
    <source>
        <dbReference type="Proteomes" id="UP001142291"/>
    </source>
</evidence>
<dbReference type="SUPFAM" id="SSF56112">
    <property type="entry name" value="Protein kinase-like (PK-like)"/>
    <property type="match status" value="1"/>
</dbReference>
<keyword evidence="3" id="KW-0808">Transferase</keyword>